<dbReference type="EMBL" id="LN714487">
    <property type="protein sequence ID" value="CEL71119.1"/>
    <property type="molecule type" value="Genomic_DNA"/>
</dbReference>
<gene>
    <name evidence="12" type="ORF">BN1204_067830</name>
</gene>
<dbReference type="InterPro" id="IPR010989">
    <property type="entry name" value="SNARE"/>
</dbReference>
<dbReference type="Pfam" id="PF05008">
    <property type="entry name" value="V-SNARE"/>
    <property type="match status" value="1"/>
</dbReference>
<comment type="subcellular location">
    <subcellularLocation>
        <location evidence="1">Membrane</location>
        <topology evidence="1">Single-pass type IV membrane protein</topology>
    </subcellularLocation>
</comment>
<keyword evidence="5" id="KW-0653">Protein transport</keyword>
<evidence type="ECO:0000256" key="5">
    <source>
        <dbReference type="ARBA" id="ARBA00022927"/>
    </source>
</evidence>
<evidence type="ECO:0000256" key="2">
    <source>
        <dbReference type="ARBA" id="ARBA00006108"/>
    </source>
</evidence>
<dbReference type="GO" id="GO:0006886">
    <property type="term" value="P:intracellular protein transport"/>
    <property type="evidence" value="ECO:0007669"/>
    <property type="project" value="InterPro"/>
</dbReference>
<dbReference type="GO" id="GO:0005789">
    <property type="term" value="C:endoplasmic reticulum membrane"/>
    <property type="evidence" value="ECO:0007669"/>
    <property type="project" value="TreeGrafter"/>
</dbReference>
<evidence type="ECO:0000256" key="6">
    <source>
        <dbReference type="ARBA" id="ARBA00022989"/>
    </source>
</evidence>
<dbReference type="GO" id="GO:0031201">
    <property type="term" value="C:SNARE complex"/>
    <property type="evidence" value="ECO:0007669"/>
    <property type="project" value="TreeGrafter"/>
</dbReference>
<evidence type="ECO:0000313" key="12">
    <source>
        <dbReference type="EMBL" id="CEL71119.1"/>
    </source>
</evidence>
<dbReference type="AlphaFoldDB" id="A0A0F7ULV1"/>
<dbReference type="GO" id="GO:0005484">
    <property type="term" value="F:SNAP receptor activity"/>
    <property type="evidence" value="ECO:0007669"/>
    <property type="project" value="TreeGrafter"/>
</dbReference>
<protein>
    <submittedName>
        <fullName evidence="12">Vesicle transport v-SNARE 13</fullName>
    </submittedName>
</protein>
<evidence type="ECO:0000256" key="4">
    <source>
        <dbReference type="ARBA" id="ARBA00022692"/>
    </source>
</evidence>
<dbReference type="CDD" id="cd15862">
    <property type="entry name" value="SNARE_Vti1"/>
    <property type="match status" value="1"/>
</dbReference>
<feature type="domain" description="Vesicle transport v-SNARE N-terminal" evidence="11">
    <location>
        <begin position="3"/>
        <end position="96"/>
    </location>
</feature>
<feature type="region of interest" description="Disordered" evidence="9">
    <location>
        <begin position="233"/>
        <end position="260"/>
    </location>
</feature>
<name>A0A0F7ULV1_NEOCL</name>
<accession>A0A0F7ULV1</accession>
<dbReference type="GO" id="GO:0006906">
    <property type="term" value="P:vesicle fusion"/>
    <property type="evidence" value="ECO:0007669"/>
    <property type="project" value="TreeGrafter"/>
</dbReference>
<evidence type="ECO:0000256" key="7">
    <source>
        <dbReference type="ARBA" id="ARBA00023054"/>
    </source>
</evidence>
<dbReference type="GO" id="GO:0031902">
    <property type="term" value="C:late endosome membrane"/>
    <property type="evidence" value="ECO:0007669"/>
    <property type="project" value="TreeGrafter"/>
</dbReference>
<evidence type="ECO:0000259" key="11">
    <source>
        <dbReference type="Pfam" id="PF05008"/>
    </source>
</evidence>
<keyword evidence="8 10" id="KW-0472">Membrane</keyword>
<dbReference type="InterPro" id="IPR038407">
    <property type="entry name" value="v-SNARE_N_sf"/>
</dbReference>
<dbReference type="GO" id="GO:0012507">
    <property type="term" value="C:ER to Golgi transport vesicle membrane"/>
    <property type="evidence" value="ECO:0007669"/>
    <property type="project" value="TreeGrafter"/>
</dbReference>
<evidence type="ECO:0000256" key="10">
    <source>
        <dbReference type="SAM" id="Phobius"/>
    </source>
</evidence>
<dbReference type="SUPFAM" id="SSF47661">
    <property type="entry name" value="t-snare proteins"/>
    <property type="match status" value="1"/>
</dbReference>
<keyword evidence="6 10" id="KW-1133">Transmembrane helix</keyword>
<evidence type="ECO:0000256" key="1">
    <source>
        <dbReference type="ARBA" id="ARBA00004211"/>
    </source>
</evidence>
<sequence>MDHRLLDYEQEFLNSYALLKSGCTTLRTEERTGAERRREISRCVKYLQQAESALRQFELEVRMPPADGFANEEYSLKSRADNYRKELREAAQEFRDIRVQIERLMLLVDDGVTVTGASSQQRMRLLTATESAHKGVQVLDGSRVLALETEVLGANIMTELRGQRETLERTSANMGRVHDGLREATATIQRIVRAALQRKVFIYGLVILMLLTLTFISVRKVLPSQFFHSKDIDNSEPSSLRVQGKGAPDTGAGPTFTASASSISPLLAGHHGIEREDDPRSRGGG</sequence>
<proteinExistence type="inferred from homology"/>
<reference evidence="12" key="1">
    <citation type="journal article" date="2015" name="PLoS ONE">
        <title>Comprehensive Evaluation of Toxoplasma gondii VEG and Neospora caninum LIV Genomes with Tachyzoite Stage Transcriptome and Proteome Defines Novel Transcript Features.</title>
        <authorList>
            <person name="Ramaprasad A."/>
            <person name="Mourier T."/>
            <person name="Naeem R."/>
            <person name="Malas T.B."/>
            <person name="Moussa E."/>
            <person name="Panigrahi A."/>
            <person name="Vermont S.J."/>
            <person name="Otto T.D."/>
            <person name="Wastling J."/>
            <person name="Pain A."/>
        </authorList>
    </citation>
    <scope>NUCLEOTIDE SEQUENCE</scope>
    <source>
        <strain evidence="12">Liverpool</strain>
    </source>
</reference>
<dbReference type="GO" id="GO:0000149">
    <property type="term" value="F:SNARE binding"/>
    <property type="evidence" value="ECO:0007669"/>
    <property type="project" value="TreeGrafter"/>
</dbReference>
<keyword evidence="3" id="KW-0813">Transport</keyword>
<evidence type="ECO:0000256" key="8">
    <source>
        <dbReference type="ARBA" id="ARBA00023136"/>
    </source>
</evidence>
<dbReference type="PANTHER" id="PTHR21230">
    <property type="entry name" value="VESICLE TRANSPORT V-SNARE PROTEIN VTI1-RELATED"/>
    <property type="match status" value="1"/>
</dbReference>
<keyword evidence="7" id="KW-0175">Coiled coil</keyword>
<dbReference type="Gene3D" id="1.20.58.400">
    <property type="entry name" value="t-snare proteins"/>
    <property type="match status" value="1"/>
</dbReference>
<dbReference type="PANTHER" id="PTHR21230:SF26">
    <property type="entry name" value="VESICLE TRANSPORT THROUGH INTERACTION WITH T-SNARES HOMOLOG 1A"/>
    <property type="match status" value="1"/>
</dbReference>
<dbReference type="InterPro" id="IPR007705">
    <property type="entry name" value="Vesicle_trsprt_v-SNARE_N"/>
</dbReference>
<keyword evidence="4 10" id="KW-0812">Transmembrane</keyword>
<feature type="transmembrane region" description="Helical" evidence="10">
    <location>
        <begin position="200"/>
        <end position="218"/>
    </location>
</feature>
<evidence type="ECO:0000256" key="3">
    <source>
        <dbReference type="ARBA" id="ARBA00022448"/>
    </source>
</evidence>
<evidence type="ECO:0000256" key="9">
    <source>
        <dbReference type="SAM" id="MobiDB-lite"/>
    </source>
</evidence>
<organism evidence="12">
    <name type="scientific">Neospora caninum (strain Liverpool)</name>
    <dbReference type="NCBI Taxonomy" id="572307"/>
    <lineage>
        <taxon>Eukaryota</taxon>
        <taxon>Sar</taxon>
        <taxon>Alveolata</taxon>
        <taxon>Apicomplexa</taxon>
        <taxon>Conoidasida</taxon>
        <taxon>Coccidia</taxon>
        <taxon>Eucoccidiorida</taxon>
        <taxon>Eimeriorina</taxon>
        <taxon>Sarcocystidae</taxon>
        <taxon>Neospora</taxon>
    </lineage>
</organism>
<comment type="similarity">
    <text evidence="2">Belongs to the VTI1 family.</text>
</comment>
<dbReference type="Gene3D" id="1.20.5.110">
    <property type="match status" value="1"/>
</dbReference>
<dbReference type="GO" id="GO:0005794">
    <property type="term" value="C:Golgi apparatus"/>
    <property type="evidence" value="ECO:0007669"/>
    <property type="project" value="TreeGrafter"/>
</dbReference>
<dbReference type="SUPFAM" id="SSF58038">
    <property type="entry name" value="SNARE fusion complex"/>
    <property type="match status" value="1"/>
</dbReference>